<gene>
    <name evidence="2" type="ORF">F7Q92_03065</name>
</gene>
<protein>
    <submittedName>
        <fullName evidence="2">Uncharacterized protein</fullName>
    </submittedName>
</protein>
<organism evidence="2 3">
    <name type="scientific">Ideonella dechloratans</name>
    <dbReference type="NCBI Taxonomy" id="36863"/>
    <lineage>
        <taxon>Bacteria</taxon>
        <taxon>Pseudomonadati</taxon>
        <taxon>Pseudomonadota</taxon>
        <taxon>Betaproteobacteria</taxon>
        <taxon>Burkholderiales</taxon>
        <taxon>Sphaerotilaceae</taxon>
        <taxon>Ideonella</taxon>
    </lineage>
</organism>
<dbReference type="Proteomes" id="UP000430120">
    <property type="component" value="Unassembled WGS sequence"/>
</dbReference>
<proteinExistence type="predicted"/>
<evidence type="ECO:0000313" key="2">
    <source>
        <dbReference type="EMBL" id="KAB0584507.1"/>
    </source>
</evidence>
<feature type="region of interest" description="Disordered" evidence="1">
    <location>
        <begin position="90"/>
        <end position="109"/>
    </location>
</feature>
<evidence type="ECO:0000256" key="1">
    <source>
        <dbReference type="SAM" id="MobiDB-lite"/>
    </source>
</evidence>
<keyword evidence="3" id="KW-1185">Reference proteome</keyword>
<sequence>MDERLQKQRAVTEKLILEAASKIEGSTGFTEHKEFIVRNELGLALDALADYGKHCEVNADYWHLLKKAAEVMGLKEQVKEFRRKRQLARASAIQPGIQPDEPASGGSAG</sequence>
<dbReference type="EMBL" id="VZPB01000005">
    <property type="protein sequence ID" value="KAB0584507.1"/>
    <property type="molecule type" value="Genomic_DNA"/>
</dbReference>
<reference evidence="2 3" key="1">
    <citation type="submission" date="2019-09" db="EMBL/GenBank/DDBJ databases">
        <title>Draft genome sequences of 48 bacterial type strains from the CCUG.</title>
        <authorList>
            <person name="Tunovic T."/>
            <person name="Pineiro-Iglesias B."/>
            <person name="Unosson C."/>
            <person name="Inganas E."/>
            <person name="Ohlen M."/>
            <person name="Cardew S."/>
            <person name="Jensie-Markopoulos S."/>
            <person name="Salva-Serra F."/>
            <person name="Jaen-Luchoro D."/>
            <person name="Karlsson R."/>
            <person name="Svensson-Stadler L."/>
            <person name="Chun J."/>
            <person name="Moore E."/>
        </authorList>
    </citation>
    <scope>NUCLEOTIDE SEQUENCE [LARGE SCALE GENOMIC DNA]</scope>
    <source>
        <strain evidence="2 3">CCUG 30977</strain>
    </source>
</reference>
<accession>A0A643FFM6</accession>
<comment type="caution">
    <text evidence="2">The sequence shown here is derived from an EMBL/GenBank/DDBJ whole genome shotgun (WGS) entry which is preliminary data.</text>
</comment>
<name>A0A643FFM6_IDEDE</name>
<dbReference type="RefSeq" id="WP_151122448.1">
    <property type="nucleotide sequence ID" value="NZ_CP088081.1"/>
</dbReference>
<dbReference type="AlphaFoldDB" id="A0A643FFM6"/>
<evidence type="ECO:0000313" key="3">
    <source>
        <dbReference type="Proteomes" id="UP000430120"/>
    </source>
</evidence>